<evidence type="ECO:0000256" key="5">
    <source>
        <dbReference type="ARBA" id="ARBA00022737"/>
    </source>
</evidence>
<dbReference type="CDD" id="cd02241">
    <property type="entry name" value="cupin_OxOx"/>
    <property type="match status" value="1"/>
</dbReference>
<dbReference type="SMART" id="SM00835">
    <property type="entry name" value="Cupin_1"/>
    <property type="match status" value="1"/>
</dbReference>
<evidence type="ECO:0000256" key="8">
    <source>
        <dbReference type="PIRSR" id="PIRSR601929-2"/>
    </source>
</evidence>
<comment type="subcellular location">
    <subcellularLocation>
        <location evidence="1">Secreted</location>
        <location evidence="1">Extracellular space</location>
        <location evidence="1">Apoplast</location>
    </subcellularLocation>
</comment>
<proteinExistence type="inferred from homology"/>
<dbReference type="FunFam" id="1.25.40.10:FF:000285">
    <property type="entry name" value="Pentatricopeptide repeat-containing protein, chloroplastic"/>
    <property type="match status" value="1"/>
</dbReference>
<evidence type="ECO:0000256" key="1">
    <source>
        <dbReference type="ARBA" id="ARBA00004271"/>
    </source>
</evidence>
<dbReference type="PRINTS" id="PR00325">
    <property type="entry name" value="GERMIN"/>
</dbReference>
<dbReference type="InterPro" id="IPR001929">
    <property type="entry name" value="Germin"/>
</dbReference>
<dbReference type="Pfam" id="PF01535">
    <property type="entry name" value="PPR"/>
    <property type="match status" value="4"/>
</dbReference>
<comment type="similarity">
    <text evidence="2">Belongs to the germin family.</text>
</comment>
<dbReference type="PROSITE" id="PS51375">
    <property type="entry name" value="PPR"/>
    <property type="match status" value="1"/>
</dbReference>
<protein>
    <recommendedName>
        <fullName evidence="11">Cupin type-1 domain-containing protein</fullName>
    </recommendedName>
</protein>
<evidence type="ECO:0000256" key="9">
    <source>
        <dbReference type="PIRSR" id="PIRSR601929-3"/>
    </source>
</evidence>
<comment type="caution">
    <text evidence="12">The sequence shown here is derived from an EMBL/GenBank/DDBJ whole genome shotgun (WGS) entry which is preliminary data.</text>
</comment>
<reference evidence="12" key="2">
    <citation type="journal article" date="2022" name="Hortic Res">
        <title>The genome of Dioscorea zingiberensis sheds light on the biosynthesis, origin and evolution of the medicinally important diosgenin saponins.</title>
        <authorList>
            <person name="Li Y."/>
            <person name="Tan C."/>
            <person name="Li Z."/>
            <person name="Guo J."/>
            <person name="Li S."/>
            <person name="Chen X."/>
            <person name="Wang C."/>
            <person name="Dai X."/>
            <person name="Yang H."/>
            <person name="Song W."/>
            <person name="Hou L."/>
            <person name="Xu J."/>
            <person name="Tong Z."/>
            <person name="Xu A."/>
            <person name="Yuan X."/>
            <person name="Wang W."/>
            <person name="Yang Q."/>
            <person name="Chen L."/>
            <person name="Sun Z."/>
            <person name="Wang K."/>
            <person name="Pan B."/>
            <person name="Chen J."/>
            <person name="Bao Y."/>
            <person name="Liu F."/>
            <person name="Qi X."/>
            <person name="Gang D.R."/>
            <person name="Wen J."/>
            <person name="Li J."/>
        </authorList>
    </citation>
    <scope>NUCLEOTIDE SEQUENCE</scope>
    <source>
        <strain evidence="12">Dzin_1.0</strain>
    </source>
</reference>
<dbReference type="InterPro" id="IPR011990">
    <property type="entry name" value="TPR-like_helical_dom_sf"/>
</dbReference>
<dbReference type="GO" id="GO:0048046">
    <property type="term" value="C:apoplast"/>
    <property type="evidence" value="ECO:0007669"/>
    <property type="project" value="UniProtKB-SubCell"/>
</dbReference>
<dbReference type="InterPro" id="IPR046960">
    <property type="entry name" value="PPR_At4g14850-like_plant"/>
</dbReference>
<organism evidence="12 13">
    <name type="scientific">Dioscorea zingiberensis</name>
    <dbReference type="NCBI Taxonomy" id="325984"/>
    <lineage>
        <taxon>Eukaryota</taxon>
        <taxon>Viridiplantae</taxon>
        <taxon>Streptophyta</taxon>
        <taxon>Embryophyta</taxon>
        <taxon>Tracheophyta</taxon>
        <taxon>Spermatophyta</taxon>
        <taxon>Magnoliopsida</taxon>
        <taxon>Liliopsida</taxon>
        <taxon>Dioscoreales</taxon>
        <taxon>Dioscoreaceae</taxon>
        <taxon>Dioscorea</taxon>
    </lineage>
</organism>
<dbReference type="Gene3D" id="2.60.120.10">
    <property type="entry name" value="Jelly Rolls"/>
    <property type="match status" value="1"/>
</dbReference>
<keyword evidence="6 7" id="KW-0464">Manganese</keyword>
<keyword evidence="5" id="KW-0677">Repeat</keyword>
<feature type="binding site" evidence="8">
    <location>
        <position position="483"/>
    </location>
    <ligand>
        <name>Mn(2+)</name>
        <dbReference type="ChEBI" id="CHEBI:29035"/>
    </ligand>
</feature>
<dbReference type="InterPro" id="IPR002885">
    <property type="entry name" value="PPR_rpt"/>
</dbReference>
<name>A0A9D5H8K5_9LILI</name>
<evidence type="ECO:0000256" key="6">
    <source>
        <dbReference type="ARBA" id="ARBA00023211"/>
    </source>
</evidence>
<dbReference type="AlphaFoldDB" id="A0A9D5H8K5"/>
<keyword evidence="7" id="KW-0479">Metal-binding</keyword>
<gene>
    <name evidence="12" type="ORF">J5N97_024177</name>
</gene>
<evidence type="ECO:0000313" key="13">
    <source>
        <dbReference type="Proteomes" id="UP001085076"/>
    </source>
</evidence>
<dbReference type="Proteomes" id="UP001085076">
    <property type="component" value="Miscellaneous, Linkage group lg07"/>
</dbReference>
<feature type="repeat" description="PPR" evidence="10">
    <location>
        <begin position="93"/>
        <end position="127"/>
    </location>
</feature>
<dbReference type="GO" id="GO:0030145">
    <property type="term" value="F:manganese ion binding"/>
    <property type="evidence" value="ECO:0007669"/>
    <property type="project" value="InterPro"/>
</dbReference>
<reference evidence="12" key="1">
    <citation type="submission" date="2021-03" db="EMBL/GenBank/DDBJ databases">
        <authorList>
            <person name="Li Z."/>
            <person name="Yang C."/>
        </authorList>
    </citation>
    <scope>NUCLEOTIDE SEQUENCE</scope>
    <source>
        <strain evidence="12">Dzin_1.0</strain>
        <tissue evidence="12">Leaf</tissue>
    </source>
</reference>
<dbReference type="Pfam" id="PF00190">
    <property type="entry name" value="Cupin_1"/>
    <property type="match status" value="1"/>
</dbReference>
<keyword evidence="13" id="KW-1185">Reference proteome</keyword>
<dbReference type="Gene3D" id="1.25.40.10">
    <property type="entry name" value="Tetratricopeptide repeat domain"/>
    <property type="match status" value="2"/>
</dbReference>
<evidence type="ECO:0000256" key="4">
    <source>
        <dbReference type="ARBA" id="ARBA00022525"/>
    </source>
</evidence>
<feature type="domain" description="Cupin type-1" evidence="11">
    <location>
        <begin position="389"/>
        <end position="536"/>
    </location>
</feature>
<evidence type="ECO:0000259" key="11">
    <source>
        <dbReference type="SMART" id="SM00835"/>
    </source>
</evidence>
<accession>A0A9D5H8K5</accession>
<dbReference type="PANTHER" id="PTHR47926:SF511">
    <property type="entry name" value="PENTATRICOPEPTIDE REPEAT-CONTAINING PROTEIN"/>
    <property type="match status" value="1"/>
</dbReference>
<keyword evidence="3" id="KW-0052">Apoplast</keyword>
<dbReference type="InterPro" id="IPR011051">
    <property type="entry name" value="RmlC_Cupin_sf"/>
</dbReference>
<evidence type="ECO:0000256" key="3">
    <source>
        <dbReference type="ARBA" id="ARBA00022523"/>
    </source>
</evidence>
<sequence length="546" mass="59836">MLSCYAWHGLTREAFHVFKSMWLDAFIWDEFSFSSFSSCCCGDTKLGKQIHGLALILSLDSDVFVSSALVDMYMKSGDIKDAHNVFDAMRHWNIVLWNSIIVGYGMHDDGKKAMSVLIEMMQQGFKPDEQTLASVLSSCANQAAANEATQAHNYAIKTGLHDHLSVSNALTFAYAKCGNLHYASQVFESITKPDIVSFSSMVFSYAFHGLGKEAMDTFKMLHGGVRPDKVVFLGVLSACSHAGLVEEGLCYFKSMIRDYQISPGSEHYTCLVDLLGRAGYIDDAYDVVINMPFEPGGDVLGALIGARKLHGNTGLGKWVGDKLCELEPCKSVNYKLMSSIHTALERWDEAAESSNAADFCVADLTAPEGPAGYPCKDASTVTSDDFYLNNITRTRTRYPLFKVSATFATTPNFPGLNGLGLSMHYFEIGVDGFVPILTKPQTSEIIYVIEGIVDVGFISSDNKAFYKTLRDGDVFAFPKGLLHFFVNSGRKSTARILASYSSSDPGIQFFTNSIAGNDLPSEMVAKVTFLDTDQVKKLKAQFGGTN</sequence>
<dbReference type="OrthoDB" id="1929236at2759"/>
<feature type="binding site" evidence="8">
    <location>
        <position position="444"/>
    </location>
    <ligand>
        <name>Mn(2+)</name>
        <dbReference type="ChEBI" id="CHEBI:29035"/>
    </ligand>
</feature>
<evidence type="ECO:0000256" key="2">
    <source>
        <dbReference type="ARBA" id="ARBA00007456"/>
    </source>
</evidence>
<dbReference type="FunFam" id="1.25.40.10:FF:000090">
    <property type="entry name" value="Pentatricopeptide repeat-containing protein, chloroplastic"/>
    <property type="match status" value="1"/>
</dbReference>
<evidence type="ECO:0000256" key="10">
    <source>
        <dbReference type="PROSITE-ProRule" id="PRU00708"/>
    </source>
</evidence>
<feature type="binding site" evidence="7">
    <location>
        <position position="444"/>
    </location>
    <ligand>
        <name>oxalate</name>
        <dbReference type="ChEBI" id="CHEBI:30623"/>
    </ligand>
</feature>
<dbReference type="InterPro" id="IPR014710">
    <property type="entry name" value="RmlC-like_jellyroll"/>
</dbReference>
<feature type="disulfide bond" evidence="9">
    <location>
        <begin position="360"/>
        <end position="375"/>
    </location>
</feature>
<dbReference type="PANTHER" id="PTHR47926">
    <property type="entry name" value="PENTATRICOPEPTIDE REPEAT-CONTAINING PROTEIN"/>
    <property type="match status" value="1"/>
</dbReference>
<dbReference type="SUPFAM" id="SSF51182">
    <property type="entry name" value="RmlC-like cupins"/>
    <property type="match status" value="1"/>
</dbReference>
<dbReference type="EMBL" id="JAGGNH010000007">
    <property type="protein sequence ID" value="KAJ0967260.1"/>
    <property type="molecule type" value="Genomic_DNA"/>
</dbReference>
<dbReference type="Pfam" id="PF13041">
    <property type="entry name" value="PPR_2"/>
    <property type="match status" value="1"/>
</dbReference>
<dbReference type="GO" id="GO:0003723">
    <property type="term" value="F:RNA binding"/>
    <property type="evidence" value="ECO:0007669"/>
    <property type="project" value="InterPro"/>
</dbReference>
<dbReference type="GO" id="GO:0009451">
    <property type="term" value="P:RNA modification"/>
    <property type="evidence" value="ECO:0007669"/>
    <property type="project" value="InterPro"/>
</dbReference>
<evidence type="ECO:0000256" key="7">
    <source>
        <dbReference type="PIRSR" id="PIRSR601929-1"/>
    </source>
</evidence>
<evidence type="ECO:0000313" key="12">
    <source>
        <dbReference type="EMBL" id="KAJ0967260.1"/>
    </source>
</evidence>
<keyword evidence="4" id="KW-0964">Secreted</keyword>
<dbReference type="InterPro" id="IPR006045">
    <property type="entry name" value="Cupin_1"/>
</dbReference>
<keyword evidence="9" id="KW-1015">Disulfide bond</keyword>
<dbReference type="NCBIfam" id="TIGR00756">
    <property type="entry name" value="PPR"/>
    <property type="match status" value="1"/>
</dbReference>